<gene>
    <name evidence="4" type="ORF">IW252_001670</name>
</gene>
<keyword evidence="3" id="KW-1133">Transmembrane helix</keyword>
<keyword evidence="5" id="KW-1185">Reference proteome</keyword>
<dbReference type="RefSeq" id="WP_196836147.1">
    <property type="nucleotide sequence ID" value="NZ_JADOTZ010000001.1"/>
</dbReference>
<feature type="transmembrane region" description="Helical" evidence="3">
    <location>
        <begin position="273"/>
        <end position="292"/>
    </location>
</feature>
<dbReference type="InterPro" id="IPR023365">
    <property type="entry name" value="Sortase_dom-sf"/>
</dbReference>
<accession>A0A931GF04</accession>
<dbReference type="SUPFAM" id="SSF63817">
    <property type="entry name" value="Sortase"/>
    <property type="match status" value="1"/>
</dbReference>
<reference evidence="4" key="1">
    <citation type="submission" date="2020-11" db="EMBL/GenBank/DDBJ databases">
        <title>Sequencing the genomes of 1000 actinobacteria strains.</title>
        <authorList>
            <person name="Klenk H.-P."/>
        </authorList>
    </citation>
    <scope>NUCLEOTIDE SEQUENCE</scope>
    <source>
        <strain evidence="4">DSM 26152</strain>
    </source>
</reference>
<comment type="caution">
    <text evidence="4">The sequence shown here is derived from an EMBL/GenBank/DDBJ whole genome shotgun (WGS) entry which is preliminary data.</text>
</comment>
<proteinExistence type="predicted"/>
<feature type="active site" description="Proton donor/acceptor" evidence="2">
    <location>
        <position position="174"/>
    </location>
</feature>
<protein>
    <submittedName>
        <fullName evidence="4">Sortase A</fullName>
        <ecNumber evidence="4">3.4.22.70</ecNumber>
    </submittedName>
</protein>
<dbReference type="Proteomes" id="UP000625033">
    <property type="component" value="Unassembled WGS sequence"/>
</dbReference>
<dbReference type="EC" id="3.4.22.70" evidence="4"/>
<keyword evidence="3" id="KW-0472">Membrane</keyword>
<evidence type="ECO:0000313" key="5">
    <source>
        <dbReference type="Proteomes" id="UP000625033"/>
    </source>
</evidence>
<dbReference type="Gene3D" id="2.40.260.10">
    <property type="entry name" value="Sortase"/>
    <property type="match status" value="1"/>
</dbReference>
<dbReference type="EMBL" id="JADOTZ010000001">
    <property type="protein sequence ID" value="MBG6084903.1"/>
    <property type="molecule type" value="Genomic_DNA"/>
</dbReference>
<evidence type="ECO:0000313" key="4">
    <source>
        <dbReference type="EMBL" id="MBG6084903.1"/>
    </source>
</evidence>
<dbReference type="NCBIfam" id="NF033745">
    <property type="entry name" value="class_C_sortase"/>
    <property type="match status" value="1"/>
</dbReference>
<evidence type="ECO:0000256" key="3">
    <source>
        <dbReference type="SAM" id="Phobius"/>
    </source>
</evidence>
<keyword evidence="1 4" id="KW-0378">Hydrolase</keyword>
<feature type="transmembrane region" description="Helical" evidence="3">
    <location>
        <begin position="21"/>
        <end position="46"/>
    </location>
</feature>
<evidence type="ECO:0000256" key="1">
    <source>
        <dbReference type="ARBA" id="ARBA00022801"/>
    </source>
</evidence>
<dbReference type="NCBIfam" id="TIGR01076">
    <property type="entry name" value="sortase_fam"/>
    <property type="match status" value="1"/>
</dbReference>
<dbReference type="Pfam" id="PF04203">
    <property type="entry name" value="Sortase"/>
    <property type="match status" value="1"/>
</dbReference>
<dbReference type="InterPro" id="IPR042002">
    <property type="entry name" value="Sortase_C"/>
</dbReference>
<dbReference type="GO" id="GO:0016787">
    <property type="term" value="F:hydrolase activity"/>
    <property type="evidence" value="ECO:0007669"/>
    <property type="project" value="UniProtKB-KW"/>
</dbReference>
<keyword evidence="3" id="KW-0812">Transmembrane</keyword>
<feature type="active site" description="Acyl-thioester intermediate" evidence="2">
    <location>
        <position position="236"/>
    </location>
</feature>
<sequence>MTRTAPVGRRQRRSTRTARGWRLSGASVLIAALALVGVSLAVYPMMASWLSSYNQSQLLQEYEQKVAQASPPRAEQWELARRYNSVLQAGVDVEAGASIATGTGTLTDESVAYADTLRADDSGVMGRVKIASIGVDLPIYHGTSDDVLNQGAGHLEGSHLPVGGESTHSVITAHRGLAQAEMFTHLDQVEVGELFVVEVLGEALTYRVAETQVVQPEDTGSLRPVEGLDQVTLITCTPLGINSHRILVTGERVHLNGPEEAALAASMPELPGFPWWIVIYASALLVISLYVWRSGYAHHGPSPRRPDPR</sequence>
<name>A0A931GF04_9MICC</name>
<organism evidence="4 5">
    <name type="scientific">Zhihengliuella flava</name>
    <dbReference type="NCBI Taxonomy" id="1285193"/>
    <lineage>
        <taxon>Bacteria</taxon>
        <taxon>Bacillati</taxon>
        <taxon>Actinomycetota</taxon>
        <taxon>Actinomycetes</taxon>
        <taxon>Micrococcales</taxon>
        <taxon>Micrococcaceae</taxon>
        <taxon>Zhihengliuella</taxon>
    </lineage>
</organism>
<evidence type="ECO:0000256" key="2">
    <source>
        <dbReference type="PIRSR" id="PIRSR605754-1"/>
    </source>
</evidence>
<dbReference type="CDD" id="cd05827">
    <property type="entry name" value="Sortase_C"/>
    <property type="match status" value="1"/>
</dbReference>
<dbReference type="AlphaFoldDB" id="A0A931GF04"/>
<dbReference type="InterPro" id="IPR005754">
    <property type="entry name" value="Sortase"/>
</dbReference>